<comment type="caution">
    <text evidence="2">The sequence shown here is derived from an EMBL/GenBank/DDBJ whole genome shotgun (WGS) entry which is preliminary data.</text>
</comment>
<sequence length="747" mass="87325">MEEYNNFILDEEGLWVSWNYLENIKVPFQSINSGCSRNRQGIIKTWVNRPSLQDKRKKEILYKSIPGRTAKKYKLPEEQQLISDWQAWQELEAQRLLKEQEEAQRAYDEAKLQELLKSYSTYEDMNFYKALQQEYKGITDRKAVEMGRSYTLLKMCADFTDKQKVADTFQAINNITDFRKAIIAMIQQAKDSNPQAFTGLDISNPRAFARKFSQFMETKESDRRMLLVHGQYKNRHRKGTVIGQVGMTEHEIIWIGLWENYGRSAKYTKETVYSIYESICEDRKMSPRGFTTMKGFLNRLSTRILTAREREGYKAFNDHYSPYISALRSKKSLSIVSMDGGVLGIYYKFYNERGRCVTRKRLNMVFLSDHHTSAVIGFHISDTETGDAARRAVKMAWKVSGYHRGLELIRDNGSAFNNHLTRQLVEVVFEKDSPIKVGNSQQNPAEGMVRIIEQRFSSYEGWVGENITSQGTLRPNPDYFPKEDNLMTREEVIRAVIEEIEAYNSEVLDCGRSRMQAFHEDINPLCEQVDQEMALRANRLRSKPVKVNRGEISFTVDGKQRLYAADNFYEMAKYIDDRNKGKVVLYYDDDCPEYIQVYNYDPKHPDNPDYDRFIEDFEEKGKTAKGWAEQTEETKESLGKQIKRRDDMRKQVEEENAEIQELFEQEIDLGEVTLPFTRGRRKHKEYQQSAEAAALSRMFEDSQRVAGVRIPDAPMAQDDRDRLADRQRSIRERKLQMLDRGDQVDLD</sequence>
<keyword evidence="3" id="KW-1185">Reference proteome</keyword>
<gene>
    <name evidence="2" type="ORF">GCM10023331_07330</name>
</gene>
<evidence type="ECO:0000256" key="1">
    <source>
        <dbReference type="SAM" id="Coils"/>
    </source>
</evidence>
<evidence type="ECO:0000313" key="3">
    <source>
        <dbReference type="Proteomes" id="UP001500298"/>
    </source>
</evidence>
<accession>A0ABP9D2N0</accession>
<evidence type="ECO:0000313" key="2">
    <source>
        <dbReference type="EMBL" id="GAA4825417.1"/>
    </source>
</evidence>
<name>A0ABP9D2N0_9BACT</name>
<dbReference type="RefSeq" id="WP_345369295.1">
    <property type="nucleotide sequence ID" value="NZ_BAABJX010000016.1"/>
</dbReference>
<reference evidence="3" key="1">
    <citation type="journal article" date="2019" name="Int. J. Syst. Evol. Microbiol.">
        <title>The Global Catalogue of Microorganisms (GCM) 10K type strain sequencing project: providing services to taxonomists for standard genome sequencing and annotation.</title>
        <authorList>
            <consortium name="The Broad Institute Genomics Platform"/>
            <consortium name="The Broad Institute Genome Sequencing Center for Infectious Disease"/>
            <person name="Wu L."/>
            <person name="Ma J."/>
        </authorList>
    </citation>
    <scope>NUCLEOTIDE SEQUENCE [LARGE SCALE GENOMIC DNA]</scope>
    <source>
        <strain evidence="3">JCM 18326</strain>
    </source>
</reference>
<keyword evidence="1" id="KW-0175">Coiled coil</keyword>
<protein>
    <recommendedName>
        <fullName evidence="4">Integrase catalytic domain-containing protein</fullName>
    </recommendedName>
</protein>
<dbReference type="Gene3D" id="3.30.420.10">
    <property type="entry name" value="Ribonuclease H-like superfamily/Ribonuclease H"/>
    <property type="match status" value="1"/>
</dbReference>
<feature type="coiled-coil region" evidence="1">
    <location>
        <begin position="638"/>
        <end position="669"/>
    </location>
</feature>
<evidence type="ECO:0008006" key="4">
    <source>
        <dbReference type="Google" id="ProtNLM"/>
    </source>
</evidence>
<dbReference type="InterPro" id="IPR036397">
    <property type="entry name" value="RNaseH_sf"/>
</dbReference>
<proteinExistence type="predicted"/>
<dbReference type="InterPro" id="IPR012337">
    <property type="entry name" value="RNaseH-like_sf"/>
</dbReference>
<dbReference type="SUPFAM" id="SSF53098">
    <property type="entry name" value="Ribonuclease H-like"/>
    <property type="match status" value="1"/>
</dbReference>
<organism evidence="2 3">
    <name type="scientific">Algivirga pacifica</name>
    <dbReference type="NCBI Taxonomy" id="1162670"/>
    <lineage>
        <taxon>Bacteria</taxon>
        <taxon>Pseudomonadati</taxon>
        <taxon>Bacteroidota</taxon>
        <taxon>Cytophagia</taxon>
        <taxon>Cytophagales</taxon>
        <taxon>Flammeovirgaceae</taxon>
        <taxon>Algivirga</taxon>
    </lineage>
</organism>
<dbReference type="Proteomes" id="UP001500298">
    <property type="component" value="Unassembled WGS sequence"/>
</dbReference>
<dbReference type="EMBL" id="BAABJX010000016">
    <property type="protein sequence ID" value="GAA4825417.1"/>
    <property type="molecule type" value="Genomic_DNA"/>
</dbReference>